<dbReference type="InterPro" id="IPR036388">
    <property type="entry name" value="WH-like_DNA-bd_sf"/>
</dbReference>
<dbReference type="Gene3D" id="1.10.10.10">
    <property type="entry name" value="Winged helix-like DNA-binding domain superfamily/Winged helix DNA-binding domain"/>
    <property type="match status" value="1"/>
</dbReference>
<dbReference type="Proteomes" id="UP000886005">
    <property type="component" value="Unassembled WGS sequence"/>
</dbReference>
<dbReference type="PANTHER" id="PTHR42942:SF1">
    <property type="entry name" value="ALKYLTRANSFERASE-LIKE PROTEIN 1"/>
    <property type="match status" value="1"/>
</dbReference>
<dbReference type="SUPFAM" id="SSF46767">
    <property type="entry name" value="Methylated DNA-protein cysteine methyltransferase, C-terminal domain"/>
    <property type="match status" value="1"/>
</dbReference>
<dbReference type="GO" id="GO:0032259">
    <property type="term" value="P:methylation"/>
    <property type="evidence" value="ECO:0007669"/>
    <property type="project" value="UniProtKB-KW"/>
</dbReference>
<dbReference type="GO" id="GO:0006281">
    <property type="term" value="P:DNA repair"/>
    <property type="evidence" value="ECO:0007669"/>
    <property type="project" value="InterPro"/>
</dbReference>
<evidence type="ECO:0000313" key="3">
    <source>
        <dbReference type="EMBL" id="HED10100.1"/>
    </source>
</evidence>
<reference evidence="3" key="1">
    <citation type="journal article" date="2020" name="mSystems">
        <title>Genome- and Community-Level Interaction Insights into Carbon Utilization and Element Cycling Functions of Hydrothermarchaeota in Hydrothermal Sediment.</title>
        <authorList>
            <person name="Zhou Z."/>
            <person name="Liu Y."/>
            <person name="Xu W."/>
            <person name="Pan J."/>
            <person name="Luo Z.H."/>
            <person name="Li M."/>
        </authorList>
    </citation>
    <scope>NUCLEOTIDE SEQUENCE [LARGE SCALE GENOMIC DNA]</scope>
    <source>
        <strain evidence="3">HyVt-456</strain>
    </source>
</reference>
<protein>
    <submittedName>
        <fullName evidence="3">Methyltransferase</fullName>
    </submittedName>
</protein>
<keyword evidence="1" id="KW-0227">DNA damage</keyword>
<sequence>MSRYQTIYSLVKSIPPGRVCTYGAIAAMLPGVTARMVGYALHAGPREEEIPWWRVINGRGTISLPPHAGGEAQAALLKNEGVTFAANGRIDLERYLWQPAANH</sequence>
<proteinExistence type="predicted"/>
<dbReference type="GO" id="GO:0008168">
    <property type="term" value="F:methyltransferase activity"/>
    <property type="evidence" value="ECO:0007669"/>
    <property type="project" value="UniProtKB-KW"/>
</dbReference>
<evidence type="ECO:0000259" key="2">
    <source>
        <dbReference type="Pfam" id="PF01035"/>
    </source>
</evidence>
<organism evidence="3">
    <name type="scientific">Caldithrix abyssi</name>
    <dbReference type="NCBI Taxonomy" id="187145"/>
    <lineage>
        <taxon>Bacteria</taxon>
        <taxon>Pseudomonadati</taxon>
        <taxon>Calditrichota</taxon>
        <taxon>Calditrichia</taxon>
        <taxon>Calditrichales</taxon>
        <taxon>Calditrichaceae</taxon>
        <taxon>Caldithrix</taxon>
    </lineage>
</organism>
<dbReference type="Pfam" id="PF01035">
    <property type="entry name" value="DNA_binding_1"/>
    <property type="match status" value="1"/>
</dbReference>
<gene>
    <name evidence="3" type="ORF">ENJ10_05400</name>
</gene>
<dbReference type="PANTHER" id="PTHR42942">
    <property type="entry name" value="6-O-METHYLGUANINE DNA METHYLTRANSFERASE"/>
    <property type="match status" value="1"/>
</dbReference>
<name>A0A7V1LLE6_CALAY</name>
<keyword evidence="3" id="KW-0808">Transferase</keyword>
<dbReference type="InterPro" id="IPR014048">
    <property type="entry name" value="MethylDNA_cys_MeTrfase_DNA-bd"/>
</dbReference>
<dbReference type="CDD" id="cd06445">
    <property type="entry name" value="ATase"/>
    <property type="match status" value="1"/>
</dbReference>
<dbReference type="EMBL" id="DRLD01000149">
    <property type="protein sequence ID" value="HED10100.1"/>
    <property type="molecule type" value="Genomic_DNA"/>
</dbReference>
<evidence type="ECO:0000256" key="1">
    <source>
        <dbReference type="ARBA" id="ARBA00022763"/>
    </source>
</evidence>
<keyword evidence="3" id="KW-0489">Methyltransferase</keyword>
<dbReference type="InterPro" id="IPR052520">
    <property type="entry name" value="ATL_DNA_repair"/>
</dbReference>
<dbReference type="AlphaFoldDB" id="A0A7V1LLE6"/>
<comment type="caution">
    <text evidence="3">The sequence shown here is derived from an EMBL/GenBank/DDBJ whole genome shotgun (WGS) entry which is preliminary data.</text>
</comment>
<dbReference type="InterPro" id="IPR036217">
    <property type="entry name" value="MethylDNA_cys_MeTrfase_DNAb"/>
</dbReference>
<feature type="domain" description="Methylated-DNA-[protein]-cysteine S-methyltransferase DNA binding" evidence="2">
    <location>
        <begin position="4"/>
        <end position="82"/>
    </location>
</feature>
<accession>A0A7V1LLE6</accession>